<accession>A0ACC6SIX0</accession>
<sequence length="270" mass="32045">MDLKHLEFTKKQLVNIQTNRAYNEFVLNHYERLKRDKRFSLDENKIANKIDSIRNCNKFFELEVYHKQLVKDFLKTNLCKDKFCQNCKKVKQASRMARFIPEIEKYKSDGLYHLVLTVPNVDYTQLKPMIKKQFKAFGMLIRYLNGTKKIKGLDFNSWGFLGAIRSLEVTYKGNSYHPHIHALLCFTGDLGKKTIENTYSFNYKGKKPVLTRLFSEKEVLIQKIWRLLITGEKVTLKNIMQLQDGYSCMIDRFKEDDYHELFKYMTKSNG</sequence>
<evidence type="ECO:0000313" key="1">
    <source>
        <dbReference type="EMBL" id="MEQ2529762.1"/>
    </source>
</evidence>
<name>A0ACC6SIX0_9BACI</name>
<gene>
    <name evidence="1" type="ORF">WMO40_24170</name>
</gene>
<dbReference type="EMBL" id="JBBMEW010000084">
    <property type="protein sequence ID" value="MEQ2529762.1"/>
    <property type="molecule type" value="Genomic_DNA"/>
</dbReference>
<evidence type="ECO:0000313" key="2">
    <source>
        <dbReference type="Proteomes" id="UP001439875"/>
    </source>
</evidence>
<keyword evidence="2" id="KW-1185">Reference proteome</keyword>
<feature type="non-terminal residue" evidence="1">
    <location>
        <position position="270"/>
    </location>
</feature>
<organism evidence="1 2">
    <name type="scientific">Robertmurraya yapensis</name>
    <name type="common">ex Hitch et al 2024</name>
    <dbReference type="NCBI Taxonomy" id="3133160"/>
    <lineage>
        <taxon>Bacteria</taxon>
        <taxon>Bacillati</taxon>
        <taxon>Bacillota</taxon>
        <taxon>Bacilli</taxon>
        <taxon>Bacillales</taxon>
        <taxon>Bacillaceae</taxon>
        <taxon>Robertmurraya</taxon>
    </lineage>
</organism>
<reference evidence="1" key="1">
    <citation type="submission" date="2024-03" db="EMBL/GenBank/DDBJ databases">
        <title>Human intestinal bacterial collection.</title>
        <authorList>
            <person name="Pauvert C."/>
            <person name="Hitch T.C.A."/>
            <person name="Clavel T."/>
        </authorList>
    </citation>
    <scope>NUCLEOTIDE SEQUENCE</scope>
    <source>
        <strain evidence="1">CLA-AA-H227</strain>
    </source>
</reference>
<dbReference type="Proteomes" id="UP001439875">
    <property type="component" value="Unassembled WGS sequence"/>
</dbReference>
<proteinExistence type="predicted"/>
<protein>
    <submittedName>
        <fullName evidence="1">Protein rep</fullName>
    </submittedName>
</protein>
<comment type="caution">
    <text evidence="1">The sequence shown here is derived from an EMBL/GenBank/DDBJ whole genome shotgun (WGS) entry which is preliminary data.</text>
</comment>